<organism evidence="1 2">
    <name type="scientific">Araneus ventricosus</name>
    <name type="common">Orbweaver spider</name>
    <name type="synonym">Epeira ventricosa</name>
    <dbReference type="NCBI Taxonomy" id="182803"/>
    <lineage>
        <taxon>Eukaryota</taxon>
        <taxon>Metazoa</taxon>
        <taxon>Ecdysozoa</taxon>
        <taxon>Arthropoda</taxon>
        <taxon>Chelicerata</taxon>
        <taxon>Arachnida</taxon>
        <taxon>Araneae</taxon>
        <taxon>Araneomorphae</taxon>
        <taxon>Entelegynae</taxon>
        <taxon>Araneoidea</taxon>
        <taxon>Araneidae</taxon>
        <taxon>Araneus</taxon>
    </lineage>
</organism>
<accession>A0A4Y2N766</accession>
<keyword evidence="2" id="KW-1185">Reference proteome</keyword>
<evidence type="ECO:0000313" key="2">
    <source>
        <dbReference type="Proteomes" id="UP000499080"/>
    </source>
</evidence>
<reference evidence="1 2" key="1">
    <citation type="journal article" date="2019" name="Sci. Rep.">
        <title>Orb-weaving spider Araneus ventricosus genome elucidates the spidroin gene catalogue.</title>
        <authorList>
            <person name="Kono N."/>
            <person name="Nakamura H."/>
            <person name="Ohtoshi R."/>
            <person name="Moran D.A.P."/>
            <person name="Shinohara A."/>
            <person name="Yoshida Y."/>
            <person name="Fujiwara M."/>
            <person name="Mori M."/>
            <person name="Tomita M."/>
            <person name="Arakawa K."/>
        </authorList>
    </citation>
    <scope>NUCLEOTIDE SEQUENCE [LARGE SCALE GENOMIC DNA]</scope>
</reference>
<name>A0A4Y2N766_ARAVE</name>
<protein>
    <submittedName>
        <fullName evidence="1">Uncharacterized protein</fullName>
    </submittedName>
</protein>
<dbReference type="AlphaFoldDB" id="A0A4Y2N766"/>
<comment type="caution">
    <text evidence="1">The sequence shown here is derived from an EMBL/GenBank/DDBJ whole genome shotgun (WGS) entry which is preliminary data.</text>
</comment>
<dbReference type="Proteomes" id="UP000499080">
    <property type="component" value="Unassembled WGS sequence"/>
</dbReference>
<gene>
    <name evidence="1" type="ORF">AVEN_7102_1</name>
</gene>
<dbReference type="EMBL" id="BGPR01008554">
    <property type="protein sequence ID" value="GBN34519.1"/>
    <property type="molecule type" value="Genomic_DNA"/>
</dbReference>
<sequence length="123" mass="13899">MLTRLLSGLMKSVKGPPCKRKILSVIHSIISSVCPWSFVSAVQLVRIGVFLHRCFRSRHLINMLHSLNWSISYSEICRYETSVTMSTSSEVQANGFVQFVFDNADNNIRTVDGHGIFHVMGRV</sequence>
<dbReference type="OrthoDB" id="7473794at2759"/>
<evidence type="ECO:0000313" key="1">
    <source>
        <dbReference type="EMBL" id="GBN34519.1"/>
    </source>
</evidence>
<proteinExistence type="predicted"/>